<accession>A0A0D2JCD3</accession>
<proteinExistence type="predicted"/>
<reference evidence="2 3" key="1">
    <citation type="submission" date="2015-01" db="EMBL/GenBank/DDBJ databases">
        <title>The Genome Sequence of Rhinocladiella mackenzie CBS 650.93.</title>
        <authorList>
            <consortium name="The Broad Institute Genomics Platform"/>
            <person name="Cuomo C."/>
            <person name="de Hoog S."/>
            <person name="Gorbushina A."/>
            <person name="Stielow B."/>
            <person name="Teixiera M."/>
            <person name="Abouelleil A."/>
            <person name="Chapman S.B."/>
            <person name="Priest M."/>
            <person name="Young S.K."/>
            <person name="Wortman J."/>
            <person name="Nusbaum C."/>
            <person name="Birren B."/>
        </authorList>
    </citation>
    <scope>NUCLEOTIDE SEQUENCE [LARGE SCALE GENOMIC DNA]</scope>
    <source>
        <strain evidence="2 3">CBS 650.93</strain>
    </source>
</reference>
<organism evidence="2 3">
    <name type="scientific">Rhinocladiella mackenziei CBS 650.93</name>
    <dbReference type="NCBI Taxonomy" id="1442369"/>
    <lineage>
        <taxon>Eukaryota</taxon>
        <taxon>Fungi</taxon>
        <taxon>Dikarya</taxon>
        <taxon>Ascomycota</taxon>
        <taxon>Pezizomycotina</taxon>
        <taxon>Eurotiomycetes</taxon>
        <taxon>Chaetothyriomycetidae</taxon>
        <taxon>Chaetothyriales</taxon>
        <taxon>Herpotrichiellaceae</taxon>
        <taxon>Rhinocladiella</taxon>
    </lineage>
</organism>
<dbReference type="OrthoDB" id="3469225at2759"/>
<dbReference type="GeneID" id="25292812"/>
<feature type="region of interest" description="Disordered" evidence="1">
    <location>
        <begin position="1"/>
        <end position="59"/>
    </location>
</feature>
<dbReference type="InterPro" id="IPR021858">
    <property type="entry name" value="Fun_TF"/>
</dbReference>
<keyword evidence="3" id="KW-1185">Reference proteome</keyword>
<dbReference type="Pfam" id="PF11951">
    <property type="entry name" value="Fungal_trans_2"/>
    <property type="match status" value="1"/>
</dbReference>
<dbReference type="HOGENOM" id="CLU_1027279_0_0_1"/>
<dbReference type="EMBL" id="KN847477">
    <property type="protein sequence ID" value="KIX06765.1"/>
    <property type="molecule type" value="Genomic_DNA"/>
</dbReference>
<evidence type="ECO:0000313" key="2">
    <source>
        <dbReference type="EMBL" id="KIX06765.1"/>
    </source>
</evidence>
<dbReference type="PANTHER" id="PTHR37540">
    <property type="entry name" value="TRANSCRIPTION FACTOR (ACR-2), PUTATIVE-RELATED-RELATED"/>
    <property type="match status" value="1"/>
</dbReference>
<dbReference type="RefSeq" id="XP_013273901.1">
    <property type="nucleotide sequence ID" value="XM_013418447.1"/>
</dbReference>
<gene>
    <name evidence="2" type="ORF">Z518_04741</name>
</gene>
<dbReference type="AlphaFoldDB" id="A0A0D2JCD3"/>
<evidence type="ECO:0000256" key="1">
    <source>
        <dbReference type="SAM" id="MobiDB-lite"/>
    </source>
</evidence>
<feature type="compositionally biased region" description="Basic and acidic residues" evidence="1">
    <location>
        <begin position="49"/>
        <end position="59"/>
    </location>
</feature>
<sequence length="271" mass="30840">MAIGEGVQQTGIRTKHHGTRRLGREIPISPTPHNRDDNSQGLSFVNISRPDDAKDKDTRKAIRHHVMATVGKSRRKPPKSFTFSVRALPTYVETPQISGAPSAEDFDNWPSWRFVPRSLHYYGVFPVDTGTRARQLIQFMHTEGDHVYRPFRYEWFSMAVVDYSAFYQITNHSGTEYSDCVESARYFSTCLNQIAQRLGSKTDSISQGVITTILGFLCHDSCLGKWDRWAIHMDGLENILQLRGGFQILSTNTSMFTSWYDLRAAYGCGEN</sequence>
<dbReference type="Proteomes" id="UP000053617">
    <property type="component" value="Unassembled WGS sequence"/>
</dbReference>
<dbReference type="VEuPathDB" id="FungiDB:Z518_04741"/>
<protein>
    <submittedName>
        <fullName evidence="2">Uncharacterized protein</fullName>
    </submittedName>
</protein>
<dbReference type="PANTHER" id="PTHR37540:SF5">
    <property type="entry name" value="TRANSCRIPTION FACTOR DOMAIN-CONTAINING PROTEIN"/>
    <property type="match status" value="1"/>
</dbReference>
<name>A0A0D2JCD3_9EURO</name>
<evidence type="ECO:0000313" key="3">
    <source>
        <dbReference type="Proteomes" id="UP000053617"/>
    </source>
</evidence>
<dbReference type="STRING" id="1442369.A0A0D2JCD3"/>